<accession>A0AA96ZRY6</accession>
<dbReference type="GO" id="GO:0016491">
    <property type="term" value="F:oxidoreductase activity"/>
    <property type="evidence" value="ECO:0007669"/>
    <property type="project" value="UniProtKB-ARBA"/>
</dbReference>
<dbReference type="Proteomes" id="UP001302978">
    <property type="component" value="Chromosome"/>
</dbReference>
<gene>
    <name evidence="2" type="primary">rsxB_3</name>
    <name evidence="2" type="ORF">MmiHf6_01050</name>
</gene>
<dbReference type="PROSITE" id="PS51379">
    <property type="entry name" value="4FE4S_FER_2"/>
    <property type="match status" value="2"/>
</dbReference>
<dbReference type="KEGG" id="mehf:MmiHf6_01050"/>
<keyword evidence="3" id="KW-1185">Reference proteome</keyword>
<evidence type="ECO:0000313" key="3">
    <source>
        <dbReference type="Proteomes" id="UP001302978"/>
    </source>
</evidence>
<feature type="domain" description="4Fe-4S ferredoxin-type" evidence="1">
    <location>
        <begin position="60"/>
        <end position="88"/>
    </location>
</feature>
<dbReference type="AlphaFoldDB" id="A0AA96ZRY6"/>
<dbReference type="SUPFAM" id="SSF54862">
    <property type="entry name" value="4Fe-4S ferredoxins"/>
    <property type="match status" value="1"/>
</dbReference>
<dbReference type="EMBL" id="CP131059">
    <property type="protein sequence ID" value="WNY22820.1"/>
    <property type="molecule type" value="Genomic_DNA"/>
</dbReference>
<dbReference type="Pfam" id="PF00037">
    <property type="entry name" value="Fer4"/>
    <property type="match status" value="2"/>
</dbReference>
<organism evidence="2 3">
    <name type="scientific">Methanimicrococcus hongohii</name>
    <dbReference type="NCBI Taxonomy" id="3028295"/>
    <lineage>
        <taxon>Archaea</taxon>
        <taxon>Methanobacteriati</taxon>
        <taxon>Methanobacteriota</taxon>
        <taxon>Stenosarchaea group</taxon>
        <taxon>Methanomicrobia</taxon>
        <taxon>Methanosarcinales</taxon>
        <taxon>Methanosarcinaceae</taxon>
        <taxon>Methanimicrococcus</taxon>
    </lineage>
</organism>
<evidence type="ECO:0000313" key="2">
    <source>
        <dbReference type="EMBL" id="WNY22820.1"/>
    </source>
</evidence>
<dbReference type="PROSITE" id="PS00198">
    <property type="entry name" value="4FE4S_FER_1"/>
    <property type="match status" value="1"/>
</dbReference>
<evidence type="ECO:0000259" key="1">
    <source>
        <dbReference type="PROSITE" id="PS51379"/>
    </source>
</evidence>
<dbReference type="InterPro" id="IPR017896">
    <property type="entry name" value="4Fe4S_Fe-S-bd"/>
</dbReference>
<proteinExistence type="predicted"/>
<feature type="domain" description="4Fe-4S ferredoxin-type" evidence="1">
    <location>
        <begin position="33"/>
        <end position="57"/>
    </location>
</feature>
<dbReference type="Gene3D" id="3.30.70.20">
    <property type="match status" value="1"/>
</dbReference>
<name>A0AA96ZRY6_9EURY</name>
<protein>
    <submittedName>
        <fullName evidence="2">Ion-translocating oxidoreductase complex subunit B</fullName>
    </submittedName>
</protein>
<sequence>MASISHFFIFNFHYYFHYHYSAKGRQKNESVYYKMYVNSNCVGCSQCIAFCKHGAITAKGRATITDKCKECGACIPYCPMKAIQPGQVV</sequence>
<dbReference type="InterPro" id="IPR017900">
    <property type="entry name" value="4Fe4S_Fe_S_CS"/>
</dbReference>
<reference evidence="2 3" key="1">
    <citation type="submission" date="2023-07" db="EMBL/GenBank/DDBJ databases">
        <title>Closed genoem sequence of Methanomicrococcus sp. Hf6.</title>
        <authorList>
            <person name="Poehlein A."/>
            <person name="Protasov E."/>
            <person name="Platt K."/>
            <person name="Reeh H."/>
            <person name="Daniel R."/>
            <person name="Brune A."/>
        </authorList>
    </citation>
    <scope>NUCLEOTIDE SEQUENCE [LARGE SCALE GENOMIC DNA]</scope>
    <source>
        <strain evidence="2 3">Hf6</strain>
    </source>
</reference>